<protein>
    <submittedName>
        <fullName evidence="2">Low temperature requirement protein LtrA</fullName>
    </submittedName>
</protein>
<evidence type="ECO:0000256" key="1">
    <source>
        <dbReference type="SAM" id="Phobius"/>
    </source>
</evidence>
<keyword evidence="3" id="KW-1185">Reference proteome</keyword>
<feature type="transmembrane region" description="Helical" evidence="1">
    <location>
        <begin position="246"/>
        <end position="265"/>
    </location>
</feature>
<keyword evidence="1" id="KW-0472">Membrane</keyword>
<dbReference type="EMBL" id="FMIA01000002">
    <property type="protein sequence ID" value="SCL59970.1"/>
    <property type="molecule type" value="Genomic_DNA"/>
</dbReference>
<dbReference type="InterPro" id="IPR010640">
    <property type="entry name" value="Low_temperature_requirement_A"/>
</dbReference>
<dbReference type="OrthoDB" id="7698234at2"/>
<feature type="transmembrane region" description="Helical" evidence="1">
    <location>
        <begin position="51"/>
        <end position="70"/>
    </location>
</feature>
<gene>
    <name evidence="2" type="ORF">GA0070617_4250</name>
</gene>
<keyword evidence="1" id="KW-0812">Transmembrane</keyword>
<name>A0A1C6V1Y5_9ACTN</name>
<feature type="transmembrane region" description="Helical" evidence="1">
    <location>
        <begin position="293"/>
        <end position="311"/>
    </location>
</feature>
<accession>A0A1C6V1Y5</accession>
<organism evidence="2 3">
    <name type="scientific">Micromonospora yangpuensis</name>
    <dbReference type="NCBI Taxonomy" id="683228"/>
    <lineage>
        <taxon>Bacteria</taxon>
        <taxon>Bacillati</taxon>
        <taxon>Actinomycetota</taxon>
        <taxon>Actinomycetes</taxon>
        <taxon>Micromonosporales</taxon>
        <taxon>Micromonosporaceae</taxon>
        <taxon>Micromonospora</taxon>
    </lineage>
</organism>
<evidence type="ECO:0000313" key="3">
    <source>
        <dbReference type="Proteomes" id="UP000198937"/>
    </source>
</evidence>
<feature type="transmembrane region" description="Helical" evidence="1">
    <location>
        <begin position="114"/>
        <end position="136"/>
    </location>
</feature>
<dbReference type="PANTHER" id="PTHR36840:SF1">
    <property type="entry name" value="BLL5714 PROTEIN"/>
    <property type="match status" value="1"/>
</dbReference>
<evidence type="ECO:0000313" key="2">
    <source>
        <dbReference type="EMBL" id="SCL59970.1"/>
    </source>
</evidence>
<feature type="transmembrane region" description="Helical" evidence="1">
    <location>
        <begin position="361"/>
        <end position="379"/>
    </location>
</feature>
<dbReference type="AlphaFoldDB" id="A0A1C6V1Y5"/>
<sequence>MGGNRGWRSLGPAVAIAPGARVDRFEIFFDLVFVFSFFVIVRSTATHISGHTLLHALLVLAVLWWCWVIHSVVATRVRLGEGFVPVVMVVGMAALFAFALSVPQTIDNKEEDGLAGPLTVALSYLVLRVVHLWVLWHVSRGQAAERRRLRRLAPELVVSTGLLLAAALVPLYVDASETGGLVRDGLWATVILIQYGTGLLIGTAGAGVASAEHWTERYELILMIALGESVISVGVGSNLASRPVTWPAIVSASLGLVLAATLWWLHFDVIGPAARIALHATLGPPRVRMARDAYVYFFLPMIAGLVLFSLGAEEMLNWLAAPRPSPIGEPLPGPGVPLLYGGVICYLAGNMLFQLRTLRTLTWLRAGAVVLLAVLIPVADRLPALAALVLLTVVTVALVALEVVTMADSRTALREAVLAERTAHEAREAEWRQRWHDEQR</sequence>
<feature type="transmembrane region" description="Helical" evidence="1">
    <location>
        <begin position="220"/>
        <end position="240"/>
    </location>
</feature>
<dbReference type="Pfam" id="PF06772">
    <property type="entry name" value="LtrA"/>
    <property type="match status" value="1"/>
</dbReference>
<feature type="transmembrane region" description="Helical" evidence="1">
    <location>
        <begin position="82"/>
        <end position="102"/>
    </location>
</feature>
<feature type="transmembrane region" description="Helical" evidence="1">
    <location>
        <begin position="185"/>
        <end position="208"/>
    </location>
</feature>
<keyword evidence="1" id="KW-1133">Transmembrane helix</keyword>
<feature type="transmembrane region" description="Helical" evidence="1">
    <location>
        <begin position="156"/>
        <end position="173"/>
    </location>
</feature>
<dbReference type="RefSeq" id="WP_091441433.1">
    <property type="nucleotide sequence ID" value="NZ_BMMJ01000002.1"/>
</dbReference>
<feature type="transmembrane region" description="Helical" evidence="1">
    <location>
        <begin position="27"/>
        <end position="45"/>
    </location>
</feature>
<reference evidence="2 3" key="1">
    <citation type="submission" date="2016-06" db="EMBL/GenBank/DDBJ databases">
        <authorList>
            <person name="Kjaerup R.B."/>
            <person name="Dalgaard T.S."/>
            <person name="Juul-Madsen H.R."/>
        </authorList>
    </citation>
    <scope>NUCLEOTIDE SEQUENCE [LARGE SCALE GENOMIC DNA]</scope>
    <source>
        <strain evidence="2 3">DSM 45577</strain>
    </source>
</reference>
<proteinExistence type="predicted"/>
<feature type="transmembrane region" description="Helical" evidence="1">
    <location>
        <begin position="331"/>
        <end position="349"/>
    </location>
</feature>
<dbReference type="Proteomes" id="UP000198937">
    <property type="component" value="Unassembled WGS sequence"/>
</dbReference>
<dbReference type="STRING" id="683228.GA0070617_4250"/>
<feature type="transmembrane region" description="Helical" evidence="1">
    <location>
        <begin position="385"/>
        <end position="404"/>
    </location>
</feature>
<dbReference type="PANTHER" id="PTHR36840">
    <property type="entry name" value="BLL5714 PROTEIN"/>
    <property type="match status" value="1"/>
</dbReference>